<dbReference type="InterPro" id="IPR013783">
    <property type="entry name" value="Ig-like_fold"/>
</dbReference>
<dbReference type="Pfam" id="PF16656">
    <property type="entry name" value="Pur_ac_phosph_N"/>
    <property type="match status" value="1"/>
</dbReference>
<evidence type="ECO:0000313" key="9">
    <source>
        <dbReference type="Proteomes" id="UP000629365"/>
    </source>
</evidence>
<accession>A0ABQ1RJH6</accession>
<reference evidence="9" key="1">
    <citation type="journal article" date="2019" name="Int. J. Syst. Evol. Microbiol.">
        <title>The Global Catalogue of Microorganisms (GCM) 10K type strain sequencing project: providing services to taxonomists for standard genome sequencing and annotation.</title>
        <authorList>
            <consortium name="The Broad Institute Genomics Platform"/>
            <consortium name="The Broad Institute Genome Sequencing Center for Infectious Disease"/>
            <person name="Wu L."/>
            <person name="Ma J."/>
        </authorList>
    </citation>
    <scope>NUCLEOTIDE SEQUENCE [LARGE SCALE GENOMIC DNA]</scope>
    <source>
        <strain evidence="9">CCM 7640</strain>
    </source>
</reference>
<keyword evidence="5" id="KW-1133">Transmembrane helix</keyword>
<evidence type="ECO:0000256" key="2">
    <source>
        <dbReference type="ARBA" id="ARBA00023295"/>
    </source>
</evidence>
<dbReference type="InterPro" id="IPR013320">
    <property type="entry name" value="ConA-like_dom_sf"/>
</dbReference>
<gene>
    <name evidence="8" type="ORF">GCM10007269_14440</name>
</gene>
<keyword evidence="9" id="KW-1185">Reference proteome</keyword>
<keyword evidence="2" id="KW-0378">Hydrolase</keyword>
<feature type="region of interest" description="Disordered" evidence="4">
    <location>
        <begin position="1643"/>
        <end position="1666"/>
    </location>
</feature>
<dbReference type="InterPro" id="IPR008963">
    <property type="entry name" value="Purple_acid_Pase-like_N"/>
</dbReference>
<protein>
    <recommendedName>
        <fullName evidence="7">Fibronectin type-III domain-containing protein</fullName>
    </recommendedName>
</protein>
<keyword evidence="5" id="KW-0472">Membrane</keyword>
<dbReference type="SMART" id="SM00060">
    <property type="entry name" value="FN3"/>
    <property type="match status" value="1"/>
</dbReference>
<evidence type="ECO:0000256" key="4">
    <source>
        <dbReference type="SAM" id="MobiDB-lite"/>
    </source>
</evidence>
<dbReference type="Pfam" id="PF00149">
    <property type="entry name" value="Metallophos"/>
    <property type="match status" value="2"/>
</dbReference>
<evidence type="ECO:0000259" key="7">
    <source>
        <dbReference type="PROSITE" id="PS50853"/>
    </source>
</evidence>
<keyword evidence="1 6" id="KW-0732">Signal</keyword>
<dbReference type="NCBIfam" id="TIGR01167">
    <property type="entry name" value="LPXTG_anchor"/>
    <property type="match status" value="1"/>
</dbReference>
<dbReference type="Gene3D" id="2.60.120.200">
    <property type="match status" value="1"/>
</dbReference>
<dbReference type="CDD" id="cd00063">
    <property type="entry name" value="FN3"/>
    <property type="match status" value="1"/>
</dbReference>
<dbReference type="Gene3D" id="2.160.20.110">
    <property type="match status" value="2"/>
</dbReference>
<dbReference type="Gene3D" id="3.60.21.10">
    <property type="match status" value="2"/>
</dbReference>
<evidence type="ECO:0000313" key="8">
    <source>
        <dbReference type="EMBL" id="GGD72410.1"/>
    </source>
</evidence>
<keyword evidence="3" id="KW-0624">Polysaccharide degradation</keyword>
<feature type="chain" id="PRO_5047208053" description="Fibronectin type-III domain-containing protein" evidence="6">
    <location>
        <begin position="23"/>
        <end position="2401"/>
    </location>
</feature>
<proteinExistence type="predicted"/>
<keyword evidence="3" id="KW-0119">Carbohydrate metabolism</keyword>
<name>A0ABQ1RJH6_9MICO</name>
<organism evidence="8 9">
    <name type="scientific">Microbacterium murale</name>
    <dbReference type="NCBI Taxonomy" id="1081040"/>
    <lineage>
        <taxon>Bacteria</taxon>
        <taxon>Bacillati</taxon>
        <taxon>Actinomycetota</taxon>
        <taxon>Actinomycetes</taxon>
        <taxon>Micrococcales</taxon>
        <taxon>Microbacteriaceae</taxon>
        <taxon>Microbacterium</taxon>
    </lineage>
</organism>
<feature type="domain" description="Fibronectin type-III" evidence="7">
    <location>
        <begin position="2163"/>
        <end position="2250"/>
    </location>
</feature>
<feature type="transmembrane region" description="Helical" evidence="5">
    <location>
        <begin position="2372"/>
        <end position="2392"/>
    </location>
</feature>
<dbReference type="InterPro" id="IPR015914">
    <property type="entry name" value="PAPs_N"/>
</dbReference>
<evidence type="ECO:0000256" key="3">
    <source>
        <dbReference type="ARBA" id="ARBA00023326"/>
    </source>
</evidence>
<dbReference type="Proteomes" id="UP000629365">
    <property type="component" value="Unassembled WGS sequence"/>
</dbReference>
<evidence type="ECO:0000256" key="1">
    <source>
        <dbReference type="ARBA" id="ARBA00022729"/>
    </source>
</evidence>
<feature type="signal peptide" evidence="6">
    <location>
        <begin position="1"/>
        <end position="22"/>
    </location>
</feature>
<dbReference type="SUPFAM" id="SSF56300">
    <property type="entry name" value="Metallo-dependent phosphatases"/>
    <property type="match status" value="2"/>
</dbReference>
<dbReference type="PROSITE" id="PS50853">
    <property type="entry name" value="FN3"/>
    <property type="match status" value="1"/>
</dbReference>
<keyword evidence="5" id="KW-0812">Transmembrane</keyword>
<keyword evidence="2" id="KW-0326">Glycosidase</keyword>
<dbReference type="SUPFAM" id="SSF49899">
    <property type="entry name" value="Concanavalin A-like lectins/glucanases"/>
    <property type="match status" value="1"/>
</dbReference>
<sequence>MAMTAAVIGALVAPMIPTTAFAAAPVGIDGDGSASAPYEIDTPAELRSVTEWINEDPGTRGASHIDLVGDIDMAGEAPLHGLDTFKGVLDGQGHSITGIVYGDRSAQDGRLGLIQRLEGGTVTNLTLDSVTADNGTSTGFVAGIAVISVGGTITGNSVINAELSAASAEKVGGLVAEADGGTITDNRVDASITAAEMPAGISAYVKNSTVIARNLVSADITMTIGGGSEGQKGNNAGMVVGYPGTPNSSSFTENVALSGSITYEGKIDGFVGRIVGYTAYDGWTASGNLASTDITISGARVTGPGTKEQHGTDAAPAELATQASYEALGWDFANRWAFDPVLGHPVPKYAYTLNGAGTAEAPFEVATASDLEFLAEQINAGNARYTEATDFALVADLDFADRGPFVGIDDFTAVLEGQGHTISNITYAASAASPRLALIRALTGGTVRDLVLDGVTAHSGSDSEGDWIGGLAVVATDATIERVSVIGADLQGENAEKVAGIAAELRGASRVQDSWVDGSITAKKMPAGISSYAHNSSVVRRNLVSATVVSIADGGTGTRGIDAALVVAYPGSGNAIEITDNVAFSGGVDYRGTAPGFAGRILGFYQSDGAYRVAKLSGNLANSQIAVAGSPVAGTATDQHGADTDAASLGEQATYEELGWDFAQNWTFDADLGHPVPKFVHAGDLPNRITTTFFGDPTAQRAFTWYATLGETGAVQLSTSRELTDPLVVEAERKTSQDGETFYQAAATDLTPGTRYFYRLGDPDSQNWSSLGSFVTSDGESDFTFIDLTDTQSQNLAEAELSASTMSKALATVPSAEFLMHNGDVVENGDREQDWIDLLDSARSSLLATTIAPVSGNHDQATNAFVDHFALDAANGQDTTTGAYYSFDYNDAHFAMLNTNEDGTQSVSDAQIEWLRQDVTEARERGAKWIIVTMHKGMYTTANHLDDGDIIAMRDALVPLIDELDIDLVLQGHDHVMSRTKQLVSDPNGVENAAVVETDVITEIVAGKRTEYTVDAEGTIYFLPNTAGAKHYTQSTTAGSGIDLEAYLQLFDRTGEQSTENFVSVNVTEGRLTVDVYDIRDKGQPRLFESFGIDREISPVDAQIEALPGVDVLKTSDADAVAAVRASVDALTSAQQGGLANLTGLEEREARIRELTGAVATDGSEIAWSQTDAERRQAITVTNGARTGFTDVPVRIELTATGESDPKRIAFTTTEGLPVPFEVESWNPDGTSVVWVRLPEVASGATTFWAYYGTEQHENDPTAVWAEDYSLVEHFASAPTADESLIDSTGTRHGQLVGDAPTVTIDADGDGVAQLGGGRLQYAGDVGGDQDRIAISSVVSLTEEQRAALTGNAPIVAKEPKGTEGVATLWQGIIAESGRVGARLAGNSFEFGTVDLNNQFDFPADGEKHLVTQTYDGMTYTVFIDGEEVHSQMVEYRSTYGDSSVLTTIGDYFTADDTLSSPFTGSVSDVQIAGVAFSPDFERFRYENLLGDVVAYSDIVSHSGEPVTLVVGSPSAGSAIEAGLVDVTGTLSQRADIVAVVDGEEVSRTPQDAGAFTITVPVNAIGAQTLVLRAERAGSSAEVSIDLDVSDTSAPLSPAVSDDSSAARGDDAEITLTVEPDSDDRERLSTTFHANATVPLTAENTTVRTGSTADRTPDALLPDSGAVTADLRPTTVGDDANPFQIYEIALTEEQAAQEQLHFAWAGTGDDRRVSAYLWDAVTSTWALEDSGSAADGEEFALDITADAAQNAVSSERTVSLLIWRGLDSSPWAEGTDYTVEPERADYDWGLDHVPDTQLYAQATPELMVDQFDYVAKRAQERNTRLVLQAGDLVNREYLSQEYQWRNAEEAVTLIEDADLPYMISWGNHDYSDPRNNRVMLPKYYPMERFAASLEGSEWTFGESQNIDNYYYTGQLDGANLLMLTVGFFSSDNAGDAGLAWAADVIAAHPDHTVILAMHNSVNTGANNWSNGNITDQLIAPYSNVKLVLGGHITGTGVASYTRADGSIAYGILTDYQGRVYGGQEFLRHLSIDSENGLIYANTYSPLLDATTSDGPWHQVIDETTIPGFHGAESENFVLELDLGGSTTRTVATSSLSLAVGDPVQVGASVESVGDEKVEMVLSGAVPGVEYEWYADLKDAAGNVTRSPVSLFTIAENNAERPSAPQDVTASAVAADTVRVNWTPPQNDGGSAVLRYEVTVGDRTTTVDGSTLSADVSGLAVGTHAVTVRAENAAGWSENSEPVEIVLIGDEIPSPSISVTGSFVPGGTIEVNGSAFAAQSEYALELHSDPVSLGDVMTDGAGAFSATASIPASVAAGVHEVIVMQNGTVIASAQILISAGADGGAGDGGAGGNVDPNEGVGGHLPATGADYAWLGWVAGGAMLVLALGAVLMIRRRRMALTE</sequence>
<evidence type="ECO:0000256" key="6">
    <source>
        <dbReference type="SAM" id="SignalP"/>
    </source>
</evidence>
<dbReference type="InterPro" id="IPR036116">
    <property type="entry name" value="FN3_sf"/>
</dbReference>
<dbReference type="InterPro" id="IPR004843">
    <property type="entry name" value="Calcineurin-like_PHP"/>
</dbReference>
<feature type="compositionally biased region" description="Polar residues" evidence="4">
    <location>
        <begin position="1643"/>
        <end position="1654"/>
    </location>
</feature>
<dbReference type="Pfam" id="PF00041">
    <property type="entry name" value="fn3"/>
    <property type="match status" value="1"/>
</dbReference>
<dbReference type="EMBL" id="BMCM01000002">
    <property type="protein sequence ID" value="GGD72410.1"/>
    <property type="molecule type" value="Genomic_DNA"/>
</dbReference>
<comment type="caution">
    <text evidence="8">The sequence shown here is derived from an EMBL/GenBank/DDBJ whole genome shotgun (WGS) entry which is preliminary data.</text>
</comment>
<dbReference type="InterPro" id="IPR029052">
    <property type="entry name" value="Metallo-depent_PP-like"/>
</dbReference>
<dbReference type="SUPFAM" id="SSF49363">
    <property type="entry name" value="Purple acid phosphatase, N-terminal domain"/>
    <property type="match status" value="1"/>
</dbReference>
<dbReference type="PANTHER" id="PTHR43143:SF1">
    <property type="entry name" value="SERINE_THREONINE-PROTEIN PHOSPHATASE CPPED1"/>
    <property type="match status" value="1"/>
</dbReference>
<dbReference type="InterPro" id="IPR051918">
    <property type="entry name" value="STPP_CPPED1"/>
</dbReference>
<evidence type="ECO:0000256" key="5">
    <source>
        <dbReference type="SAM" id="Phobius"/>
    </source>
</evidence>
<dbReference type="InterPro" id="IPR003961">
    <property type="entry name" value="FN3_dom"/>
</dbReference>
<dbReference type="Gene3D" id="2.60.40.10">
    <property type="entry name" value="Immunoglobulins"/>
    <property type="match status" value="1"/>
</dbReference>
<dbReference type="SUPFAM" id="SSF49265">
    <property type="entry name" value="Fibronectin type III"/>
    <property type="match status" value="1"/>
</dbReference>
<dbReference type="PANTHER" id="PTHR43143">
    <property type="entry name" value="METALLOPHOSPHOESTERASE, CALCINEURIN SUPERFAMILY"/>
    <property type="match status" value="1"/>
</dbReference>